<keyword evidence="4" id="KW-1185">Reference proteome</keyword>
<evidence type="ECO:0000313" key="4">
    <source>
        <dbReference type="Proteomes" id="UP000194841"/>
    </source>
</evidence>
<gene>
    <name evidence="3" type="ORF">B1199_11910</name>
</gene>
<dbReference type="Proteomes" id="UP000194841">
    <property type="component" value="Unassembled WGS sequence"/>
</dbReference>
<evidence type="ECO:0000256" key="1">
    <source>
        <dbReference type="SAM" id="Phobius"/>
    </source>
</evidence>
<protein>
    <recommendedName>
        <fullName evidence="2">Type II secretion system protein GspB C-terminal domain-containing protein</fullName>
    </recommendedName>
</protein>
<keyword evidence="1" id="KW-1133">Transmembrane helix</keyword>
<dbReference type="InterPro" id="IPR032389">
    <property type="entry name" value="GspB_C"/>
</dbReference>
<sequence length="260" mass="28961">MSYLLDALKQSSQDQGAAQVGLAAQAQYSQQKDLQFYRRLVVTLGLVLTLIVGFLAGKWYQEWSMNKQLMTANTLVVPVRTEIAPSANENIKVPADVPQTSSKSLEPVTQPEVVTKPVKEQLVEDYSQYKVVGKPLEQPSAVPAAELAAVPDTLKAAFAQAVAQTENQQEYEVTQGSSTSSRVQPLELLPDVILARVPSLRYQAHIYATQADKRWIRINNRDLYEGDMLDNLKIIEIAPEQTVMNMDGYQFSLAAMQDFR</sequence>
<feature type="domain" description="Type II secretion system protein GspB C-terminal" evidence="2">
    <location>
        <begin position="197"/>
        <end position="255"/>
    </location>
</feature>
<dbReference type="EMBL" id="MWPV01000003">
    <property type="protein sequence ID" value="OUL57753.1"/>
    <property type="molecule type" value="Genomic_DNA"/>
</dbReference>
<dbReference type="AlphaFoldDB" id="A0A244CQ57"/>
<reference evidence="3 4" key="1">
    <citation type="submission" date="2017-02" db="EMBL/GenBank/DDBJ databases">
        <title>Pseudoalteromonas ulvae TC14 Genome.</title>
        <authorList>
            <person name="Molmeret M."/>
        </authorList>
    </citation>
    <scope>NUCLEOTIDE SEQUENCE [LARGE SCALE GENOMIC DNA]</scope>
    <source>
        <strain evidence="3">TC14</strain>
    </source>
</reference>
<name>A0A244CQ57_PSEDV</name>
<keyword evidence="1" id="KW-0812">Transmembrane</keyword>
<organism evidence="3 4">
    <name type="scientific">Pseudoalteromonas ulvae</name>
    <dbReference type="NCBI Taxonomy" id="107327"/>
    <lineage>
        <taxon>Bacteria</taxon>
        <taxon>Pseudomonadati</taxon>
        <taxon>Pseudomonadota</taxon>
        <taxon>Gammaproteobacteria</taxon>
        <taxon>Alteromonadales</taxon>
        <taxon>Pseudoalteromonadaceae</taxon>
        <taxon>Pseudoalteromonas</taxon>
    </lineage>
</organism>
<evidence type="ECO:0000259" key="2">
    <source>
        <dbReference type="Pfam" id="PF16537"/>
    </source>
</evidence>
<feature type="transmembrane region" description="Helical" evidence="1">
    <location>
        <begin position="40"/>
        <end position="60"/>
    </location>
</feature>
<dbReference type="OrthoDB" id="5432325at2"/>
<accession>A0A244CQ57</accession>
<evidence type="ECO:0000313" key="3">
    <source>
        <dbReference type="EMBL" id="OUL57753.1"/>
    </source>
</evidence>
<dbReference type="RefSeq" id="WP_086744336.1">
    <property type="nucleotide sequence ID" value="NZ_MWPV01000003.1"/>
</dbReference>
<keyword evidence="1" id="KW-0472">Membrane</keyword>
<proteinExistence type="predicted"/>
<dbReference type="Pfam" id="PF16537">
    <property type="entry name" value="T2SSB"/>
    <property type="match status" value="1"/>
</dbReference>
<dbReference type="GO" id="GO:0015627">
    <property type="term" value="C:type II protein secretion system complex"/>
    <property type="evidence" value="ECO:0007669"/>
    <property type="project" value="InterPro"/>
</dbReference>
<comment type="caution">
    <text evidence="3">The sequence shown here is derived from an EMBL/GenBank/DDBJ whole genome shotgun (WGS) entry which is preliminary data.</text>
</comment>